<dbReference type="PANTHER" id="PTHR30509">
    <property type="entry name" value="P-HYDROXYBENZOIC ACID EFFLUX PUMP SUBUNIT-RELATED"/>
    <property type="match status" value="1"/>
</dbReference>
<evidence type="ECO:0000256" key="3">
    <source>
        <dbReference type="ARBA" id="ARBA00022692"/>
    </source>
</evidence>
<proteinExistence type="inferred from homology"/>
<dbReference type="PANTHER" id="PTHR30509:SF9">
    <property type="entry name" value="MULTIDRUG RESISTANCE PROTEIN MDTO"/>
    <property type="match status" value="1"/>
</dbReference>
<dbReference type="GeneID" id="70909223"/>
<dbReference type="GO" id="GO:0005886">
    <property type="term" value="C:plasma membrane"/>
    <property type="evidence" value="ECO:0007669"/>
    <property type="project" value="UniProtKB-SubCell"/>
</dbReference>
<dbReference type="KEGG" id="bgj:AWC36_20570"/>
<feature type="domain" description="Integral membrane bound transporter" evidence="8">
    <location>
        <begin position="34"/>
        <end position="156"/>
    </location>
</feature>
<comment type="similarity">
    <text evidence="6">Belongs to the YccS/YhfK family.</text>
</comment>
<evidence type="ECO:0000259" key="8">
    <source>
        <dbReference type="Pfam" id="PF13515"/>
    </source>
</evidence>
<keyword evidence="4 7" id="KW-1133">Transmembrane helix</keyword>
<keyword evidence="2" id="KW-1003">Cell membrane</keyword>
<feature type="transmembrane region" description="Helical" evidence="7">
    <location>
        <begin position="116"/>
        <end position="132"/>
    </location>
</feature>
<evidence type="ECO:0000313" key="9">
    <source>
        <dbReference type="EMBL" id="RLM28773.1"/>
    </source>
</evidence>
<keyword evidence="5 7" id="KW-0472">Membrane</keyword>
<comment type="caution">
    <text evidence="9">The sequence shown here is derived from an EMBL/GenBank/DDBJ whole genome shotgun (WGS) entry which is preliminary data.</text>
</comment>
<name>A0AAE8EVJ1_9GAMM</name>
<dbReference type="EMBL" id="MJLX01000004">
    <property type="protein sequence ID" value="RLM28773.1"/>
    <property type="molecule type" value="Genomic_DNA"/>
</dbReference>
<evidence type="ECO:0000256" key="5">
    <source>
        <dbReference type="ARBA" id="ARBA00023136"/>
    </source>
</evidence>
<evidence type="ECO:0000256" key="2">
    <source>
        <dbReference type="ARBA" id="ARBA00022475"/>
    </source>
</evidence>
<evidence type="ECO:0000256" key="1">
    <source>
        <dbReference type="ARBA" id="ARBA00004651"/>
    </source>
</evidence>
<dbReference type="InterPro" id="IPR049453">
    <property type="entry name" value="Memb_transporter_dom"/>
</dbReference>
<feature type="transmembrane region" description="Helical" evidence="7">
    <location>
        <begin position="20"/>
        <end position="37"/>
    </location>
</feature>
<sequence length="372" mass="42879">MKIEGKIKNIQYRYYRVSHAMRLTMAFLCCLLIFSKIKTIEDVSWIFITLVVIMGPMSYKGSVYPRAVQRFMGTLIGIFFSIVSFYLGKYSPALAILPIAMGIFTCGYLVLSKIPYAAILIGISLSVVVTASEGNMDIAIWRISDIFIGCLIAVLFSSILPHKANIHWDIELFKLISNLHLLYAANLSRNIFTKLDLRQLNTKNKKIIAEIIKLSGPAQKETKHPRTTYLSIQECIQDLTSYLALIEMAYWECEISHKIINESSLSAQINNAIQYRFVMLESFIRDNIRDVDGIKKFHYREFKKDVMCELKKIVDSQSNNEGQQDLAVENQIYGYFYLGMKIIDRLDTLIELLYAMKEVREHKHFHLIPHKS</sequence>
<evidence type="ECO:0000256" key="7">
    <source>
        <dbReference type="SAM" id="Phobius"/>
    </source>
</evidence>
<dbReference type="Pfam" id="PF13515">
    <property type="entry name" value="FUSC_2"/>
    <property type="match status" value="1"/>
</dbReference>
<organism evidence="9 10">
    <name type="scientific">Brenneria goodwinii</name>
    <dbReference type="NCBI Taxonomy" id="1109412"/>
    <lineage>
        <taxon>Bacteria</taxon>
        <taxon>Pseudomonadati</taxon>
        <taxon>Pseudomonadota</taxon>
        <taxon>Gammaproteobacteria</taxon>
        <taxon>Enterobacterales</taxon>
        <taxon>Pectobacteriaceae</taxon>
        <taxon>Brenneria</taxon>
    </lineage>
</organism>
<evidence type="ECO:0000256" key="6">
    <source>
        <dbReference type="ARBA" id="ARBA00043993"/>
    </source>
</evidence>
<accession>A0AAE8EVJ1</accession>
<evidence type="ECO:0000256" key="4">
    <source>
        <dbReference type="ARBA" id="ARBA00022989"/>
    </source>
</evidence>
<reference evidence="9 10" key="1">
    <citation type="submission" date="2016-09" db="EMBL/GenBank/DDBJ databases">
        <authorList>
            <person name="Doonan J."/>
            <person name="Pachebat J.A."/>
            <person name="Golyshin P.N."/>
            <person name="Denman S."/>
            <person name="Mcdonald J.E."/>
        </authorList>
    </citation>
    <scope>NUCLEOTIDE SEQUENCE [LARGE SCALE GENOMIC DNA]</scope>
    <source>
        <strain evidence="9 10">FRB141</strain>
    </source>
</reference>
<comment type="subcellular location">
    <subcellularLocation>
        <location evidence="1">Cell membrane</location>
        <topology evidence="1">Multi-pass membrane protein</topology>
    </subcellularLocation>
</comment>
<keyword evidence="3 7" id="KW-0812">Transmembrane</keyword>
<protein>
    <recommendedName>
        <fullName evidence="8">Integral membrane bound transporter domain-containing protein</fullName>
    </recommendedName>
</protein>
<dbReference type="AlphaFoldDB" id="A0AAE8EVJ1"/>
<gene>
    <name evidence="9" type="ORF">BIY26_02735</name>
</gene>
<dbReference type="Proteomes" id="UP000285972">
    <property type="component" value="Unassembled WGS sequence"/>
</dbReference>
<feature type="transmembrane region" description="Helical" evidence="7">
    <location>
        <begin position="138"/>
        <end position="160"/>
    </location>
</feature>
<feature type="transmembrane region" description="Helical" evidence="7">
    <location>
        <begin position="43"/>
        <end position="59"/>
    </location>
</feature>
<evidence type="ECO:0000313" key="10">
    <source>
        <dbReference type="Proteomes" id="UP000285972"/>
    </source>
</evidence>
<dbReference type="RefSeq" id="WP_048637175.1">
    <property type="nucleotide sequence ID" value="NZ_CGIG01000001.1"/>
</dbReference>